<dbReference type="EMBL" id="BMAU01021418">
    <property type="protein sequence ID" value="GFY33733.1"/>
    <property type="molecule type" value="Genomic_DNA"/>
</dbReference>
<evidence type="ECO:0000313" key="2">
    <source>
        <dbReference type="Proteomes" id="UP000887159"/>
    </source>
</evidence>
<gene>
    <name evidence="1" type="primary">RF55_22434</name>
    <name evidence="1" type="ORF">TNCV_4594451</name>
</gene>
<name>A0A8X6WF12_TRICX</name>
<reference evidence="1" key="1">
    <citation type="submission" date="2020-08" db="EMBL/GenBank/DDBJ databases">
        <title>Multicomponent nature underlies the extraordinary mechanical properties of spider dragline silk.</title>
        <authorList>
            <person name="Kono N."/>
            <person name="Nakamura H."/>
            <person name="Mori M."/>
            <person name="Yoshida Y."/>
            <person name="Ohtoshi R."/>
            <person name="Malay A.D."/>
            <person name="Moran D.A.P."/>
            <person name="Tomita M."/>
            <person name="Numata K."/>
            <person name="Arakawa K."/>
        </authorList>
    </citation>
    <scope>NUCLEOTIDE SEQUENCE</scope>
</reference>
<dbReference type="AlphaFoldDB" id="A0A8X6WF12"/>
<protein>
    <submittedName>
        <fullName evidence="1">Transposable element tcb1 transposase</fullName>
    </submittedName>
</protein>
<dbReference type="Proteomes" id="UP000887159">
    <property type="component" value="Unassembled WGS sequence"/>
</dbReference>
<keyword evidence="2" id="KW-1185">Reference proteome</keyword>
<evidence type="ECO:0000313" key="1">
    <source>
        <dbReference type="EMBL" id="GFY33733.1"/>
    </source>
</evidence>
<proteinExistence type="predicted"/>
<comment type="caution">
    <text evidence="1">The sequence shown here is derived from an EMBL/GenBank/DDBJ whole genome shotgun (WGS) entry which is preliminary data.</text>
</comment>
<sequence>MIKKEDVSDDCQNVLRPGTPVKLRDRDRRMLSKAIRKGRTQPMAHILQEFQQVSGPVVLINTIRKKTHFLCFYGRAAIHIPLVTKFNRAARLSW</sequence>
<organism evidence="1 2">
    <name type="scientific">Trichonephila clavipes</name>
    <name type="common">Golden silk orbweaver</name>
    <name type="synonym">Nephila clavipes</name>
    <dbReference type="NCBI Taxonomy" id="2585209"/>
    <lineage>
        <taxon>Eukaryota</taxon>
        <taxon>Metazoa</taxon>
        <taxon>Ecdysozoa</taxon>
        <taxon>Arthropoda</taxon>
        <taxon>Chelicerata</taxon>
        <taxon>Arachnida</taxon>
        <taxon>Araneae</taxon>
        <taxon>Araneomorphae</taxon>
        <taxon>Entelegynae</taxon>
        <taxon>Araneoidea</taxon>
        <taxon>Nephilidae</taxon>
        <taxon>Trichonephila</taxon>
    </lineage>
</organism>
<accession>A0A8X6WF12</accession>